<comment type="cofactor">
    <cofactor evidence="6">
        <name>[4Fe-4S] cluster</name>
        <dbReference type="ChEBI" id="CHEBI:49883"/>
    </cofactor>
    <text evidence="6">Binds 1 [4Fe-4S] cluster. The cluster is coordinated with 3 cysteines and an exchangeable S-adenosyl-L-methionine.</text>
</comment>
<dbReference type="InterPro" id="IPR007197">
    <property type="entry name" value="rSAM"/>
</dbReference>
<name>A0A9D1GN17_9BACT</name>
<evidence type="ECO:0000313" key="8">
    <source>
        <dbReference type="EMBL" id="HIT46347.1"/>
    </source>
</evidence>
<evidence type="ECO:0000256" key="3">
    <source>
        <dbReference type="ARBA" id="ARBA00022723"/>
    </source>
</evidence>
<evidence type="ECO:0000256" key="2">
    <source>
        <dbReference type="ARBA" id="ARBA00022691"/>
    </source>
</evidence>
<reference evidence="8" key="2">
    <citation type="journal article" date="2021" name="PeerJ">
        <title>Extensive microbial diversity within the chicken gut microbiome revealed by metagenomics and culture.</title>
        <authorList>
            <person name="Gilroy R."/>
            <person name="Ravi A."/>
            <person name="Getino M."/>
            <person name="Pursley I."/>
            <person name="Horton D.L."/>
            <person name="Alikhan N.F."/>
            <person name="Baker D."/>
            <person name="Gharbi K."/>
            <person name="Hall N."/>
            <person name="Watson M."/>
            <person name="Adriaenssens E.M."/>
            <person name="Foster-Nyarko E."/>
            <person name="Jarju S."/>
            <person name="Secka A."/>
            <person name="Antonio M."/>
            <person name="Oren A."/>
            <person name="Chaudhuri R.R."/>
            <person name="La Ragione R."/>
            <person name="Hildebrand F."/>
            <person name="Pallen M.J."/>
        </authorList>
    </citation>
    <scope>NUCLEOTIDE SEQUENCE</scope>
    <source>
        <strain evidence="8">ChiHecec2B26-709</strain>
    </source>
</reference>
<dbReference type="Pfam" id="PF08497">
    <property type="entry name" value="Radical_SAM_N"/>
    <property type="match status" value="1"/>
</dbReference>
<dbReference type="SFLD" id="SFLDS00029">
    <property type="entry name" value="Radical_SAM"/>
    <property type="match status" value="1"/>
</dbReference>
<feature type="binding site" evidence="6">
    <location>
        <position position="311"/>
    </location>
    <ligand>
        <name>[4Fe-4S] cluster</name>
        <dbReference type="ChEBI" id="CHEBI:49883"/>
        <note>4Fe-4S-S-AdoMet</note>
    </ligand>
</feature>
<dbReference type="InterPro" id="IPR020612">
    <property type="entry name" value="Methylthiotransferase_CS"/>
</dbReference>
<dbReference type="InterPro" id="IPR024560">
    <property type="entry name" value="UPF0313_C"/>
</dbReference>
<protein>
    <submittedName>
        <fullName evidence="8">YgiQ family radical SAM protein</fullName>
    </submittedName>
</protein>
<dbReference type="GO" id="GO:0051539">
    <property type="term" value="F:4 iron, 4 sulfur cluster binding"/>
    <property type="evidence" value="ECO:0007669"/>
    <property type="project" value="UniProtKB-KW"/>
</dbReference>
<dbReference type="NCBIfam" id="TIGR03904">
    <property type="entry name" value="SAM_YgiQ"/>
    <property type="match status" value="1"/>
</dbReference>
<reference evidence="8" key="1">
    <citation type="submission" date="2020-10" db="EMBL/GenBank/DDBJ databases">
        <authorList>
            <person name="Gilroy R."/>
        </authorList>
    </citation>
    <scope>NUCLEOTIDE SEQUENCE</scope>
    <source>
        <strain evidence="8">ChiHecec2B26-709</strain>
    </source>
</reference>
<dbReference type="PANTHER" id="PTHR32331:SF0">
    <property type="entry name" value="UPF0313 PROTEIN YGIQ"/>
    <property type="match status" value="1"/>
</dbReference>
<dbReference type="SFLD" id="SFLDG01082">
    <property type="entry name" value="B12-binding_domain_containing"/>
    <property type="match status" value="1"/>
</dbReference>
<evidence type="ECO:0000256" key="6">
    <source>
        <dbReference type="HAMAP-Rule" id="MF_01251"/>
    </source>
</evidence>
<keyword evidence="3 6" id="KW-0479">Metal-binding</keyword>
<sequence>MNCLTECDIPTSVKEVEKLGWDYIDVIIFTGDAFVDHPSFGTACIARWLQKHGYRVAVVPQPNWRDDLRDFRKLGAPRLYFAVNAGAMDSMVNHYTAAKRLRHDDAYTPEGRAGQRPDRAVTVYTKILKRLWPEVPVVIGGVEASLRRLTHYDYWDDSIYPSVLVDSGADWLCYGMGERPMLELTRAYEAGRNLCQMERIPQLAFLRKGRCRVENSLFLHSYEICCRDARAFAENFHDIETHANMLHPQTIVEPVGDGYVQVNPPYPPAMTEEMDSFWDLPFTKRPHPRYKGKRIPAYDMIRDSIITHRGCFGGCNFCTIAAHQGKFIQSRSEESILSEVRALAAMPEFRGNISDLGAPTANMYGLHGKDLSRCAKCRRKSCLFPSRCPNLEVSHERLLGLYRRVDAVKGVRHSYIGSGIRYDLFLDENGFLDSSGRKYLRELMLRHTSGRLKVAPEHTEDKVLSYMAKPSFRLFERLRREFDKVNSENGTHVELVPYFISSHPGCTLQDMLKLRSNPCLKGIWMDQVQDFMPTPMTTSSVMFCTGLDPRTMKPVFVEKDPDRKKAQKSVFFQKK</sequence>
<feature type="binding site" evidence="6">
    <location>
        <position position="315"/>
    </location>
    <ligand>
        <name>[4Fe-4S] cluster</name>
        <dbReference type="ChEBI" id="CHEBI:49883"/>
        <note>4Fe-4S-S-AdoMet</note>
    </ligand>
</feature>
<dbReference type="PROSITE" id="PS51918">
    <property type="entry name" value="RADICAL_SAM"/>
    <property type="match status" value="1"/>
</dbReference>
<dbReference type="PROSITE" id="PS01278">
    <property type="entry name" value="MTTASE_RADICAL"/>
    <property type="match status" value="1"/>
</dbReference>
<dbReference type="PANTHER" id="PTHR32331">
    <property type="entry name" value="UPF0313 PROTEIN YGIQ"/>
    <property type="match status" value="1"/>
</dbReference>
<proteinExistence type="inferred from homology"/>
<evidence type="ECO:0000313" key="9">
    <source>
        <dbReference type="Proteomes" id="UP000886881"/>
    </source>
</evidence>
<organism evidence="8 9">
    <name type="scientific">Candidatus Cryptobacteroides merdipullorum</name>
    <dbReference type="NCBI Taxonomy" id="2840771"/>
    <lineage>
        <taxon>Bacteria</taxon>
        <taxon>Pseudomonadati</taxon>
        <taxon>Bacteroidota</taxon>
        <taxon>Bacteroidia</taxon>
        <taxon>Bacteroidales</taxon>
        <taxon>Candidatus Cryptobacteroides</taxon>
    </lineage>
</organism>
<evidence type="ECO:0000256" key="5">
    <source>
        <dbReference type="ARBA" id="ARBA00023014"/>
    </source>
</evidence>
<evidence type="ECO:0000256" key="4">
    <source>
        <dbReference type="ARBA" id="ARBA00023004"/>
    </source>
</evidence>
<comment type="similarity">
    <text evidence="6">Belongs to the UPF0313 family.</text>
</comment>
<evidence type="ECO:0000259" key="7">
    <source>
        <dbReference type="PROSITE" id="PS51918"/>
    </source>
</evidence>
<feature type="binding site" evidence="6">
    <location>
        <position position="318"/>
    </location>
    <ligand>
        <name>[4Fe-4S] cluster</name>
        <dbReference type="ChEBI" id="CHEBI:49883"/>
        <note>4Fe-4S-S-AdoMet</note>
    </ligand>
</feature>
<dbReference type="SFLD" id="SFLDG01069">
    <property type="entry name" value="UPF0313"/>
    <property type="match status" value="1"/>
</dbReference>
<feature type="domain" description="Radical SAM core" evidence="7">
    <location>
        <begin position="297"/>
        <end position="575"/>
    </location>
</feature>
<dbReference type="Proteomes" id="UP000886881">
    <property type="component" value="Unassembled WGS sequence"/>
</dbReference>
<keyword evidence="4 6" id="KW-0408">Iron</keyword>
<dbReference type="Gene3D" id="3.80.30.20">
    <property type="entry name" value="tm_1862 like domain"/>
    <property type="match status" value="1"/>
</dbReference>
<keyword evidence="5 6" id="KW-0411">Iron-sulfur</keyword>
<dbReference type="InterPro" id="IPR013704">
    <property type="entry name" value="UPF0313_N"/>
</dbReference>
<gene>
    <name evidence="8" type="ORF">IAC35_00650</name>
</gene>
<dbReference type="GO" id="GO:0003824">
    <property type="term" value="F:catalytic activity"/>
    <property type="evidence" value="ECO:0007669"/>
    <property type="project" value="InterPro"/>
</dbReference>
<accession>A0A9D1GN17</accession>
<comment type="caution">
    <text evidence="8">The sequence shown here is derived from an EMBL/GenBank/DDBJ whole genome shotgun (WGS) entry which is preliminary data.</text>
</comment>
<dbReference type="EMBL" id="DVLC01000011">
    <property type="protein sequence ID" value="HIT46347.1"/>
    <property type="molecule type" value="Genomic_DNA"/>
</dbReference>
<dbReference type="InterPro" id="IPR022946">
    <property type="entry name" value="UPF0313"/>
</dbReference>
<dbReference type="AlphaFoldDB" id="A0A9D1GN17"/>
<dbReference type="GO" id="GO:0005506">
    <property type="term" value="F:iron ion binding"/>
    <property type="evidence" value="ECO:0007669"/>
    <property type="project" value="UniProtKB-UniRule"/>
</dbReference>
<evidence type="ECO:0000256" key="1">
    <source>
        <dbReference type="ARBA" id="ARBA00022485"/>
    </source>
</evidence>
<dbReference type="HAMAP" id="MF_01251">
    <property type="entry name" value="UPF0313"/>
    <property type="match status" value="1"/>
</dbReference>
<keyword evidence="1 6" id="KW-0004">4Fe-4S</keyword>
<dbReference type="Pfam" id="PF11842">
    <property type="entry name" value="DUF3362"/>
    <property type="match status" value="1"/>
</dbReference>
<keyword evidence="2 6" id="KW-0949">S-adenosyl-L-methionine</keyword>
<dbReference type="InterPro" id="IPR023404">
    <property type="entry name" value="rSAM_horseshoe"/>
</dbReference>